<sequence length="156" mass="17186">MNGRSKMVLLALISVVGLSACNRAEISYMVGTLERDRIELKVESSEPIIAIHAQDGQAVAVGDPVLQQDPERATARLTQQIGLRKQAAARLAELQRGPREESIREARARLEASTVQKENALANLERTREVFAKGLSSEGRLDFDETNYKTAVAEEK</sequence>
<gene>
    <name evidence="3" type="ORF">S01H1_58450</name>
</gene>
<feature type="non-terminal residue" evidence="3">
    <location>
        <position position="156"/>
    </location>
</feature>
<reference evidence="3" key="1">
    <citation type="journal article" date="2014" name="Front. Microbiol.">
        <title>High frequency of phylogenetically diverse reductive dehalogenase-homologous genes in deep subseafloor sedimentary metagenomes.</title>
        <authorList>
            <person name="Kawai M."/>
            <person name="Futagami T."/>
            <person name="Toyoda A."/>
            <person name="Takaki Y."/>
            <person name="Nishi S."/>
            <person name="Hori S."/>
            <person name="Arai W."/>
            <person name="Tsubouchi T."/>
            <person name="Morono Y."/>
            <person name="Uchiyama I."/>
            <person name="Ito T."/>
            <person name="Fujiyama A."/>
            <person name="Inagaki F."/>
            <person name="Takami H."/>
        </authorList>
    </citation>
    <scope>NUCLEOTIDE SEQUENCE</scope>
    <source>
        <strain evidence="3">Expedition CK06-06</strain>
    </source>
</reference>
<accession>X0W8Z3</accession>
<keyword evidence="2" id="KW-0175">Coiled coil</keyword>
<dbReference type="InterPro" id="IPR050465">
    <property type="entry name" value="UPF0194_transport"/>
</dbReference>
<organism evidence="3">
    <name type="scientific">marine sediment metagenome</name>
    <dbReference type="NCBI Taxonomy" id="412755"/>
    <lineage>
        <taxon>unclassified sequences</taxon>
        <taxon>metagenomes</taxon>
        <taxon>ecological metagenomes</taxon>
    </lineage>
</organism>
<name>X0W8Z3_9ZZZZ</name>
<protein>
    <recommendedName>
        <fullName evidence="4">Membrane fusion protein biotin-lipoyl like domain-containing protein</fullName>
    </recommendedName>
</protein>
<evidence type="ECO:0000256" key="1">
    <source>
        <dbReference type="ARBA" id="ARBA00004196"/>
    </source>
</evidence>
<comment type="caution">
    <text evidence="3">The sequence shown here is derived from an EMBL/GenBank/DDBJ whole genome shotgun (WGS) entry which is preliminary data.</text>
</comment>
<evidence type="ECO:0008006" key="4">
    <source>
        <dbReference type="Google" id="ProtNLM"/>
    </source>
</evidence>
<dbReference type="AlphaFoldDB" id="X0W8Z3"/>
<evidence type="ECO:0000313" key="3">
    <source>
        <dbReference type="EMBL" id="GAG19717.1"/>
    </source>
</evidence>
<comment type="subcellular location">
    <subcellularLocation>
        <location evidence="1">Cell envelope</location>
    </subcellularLocation>
</comment>
<dbReference type="EMBL" id="BARS01038184">
    <property type="protein sequence ID" value="GAG19717.1"/>
    <property type="molecule type" value="Genomic_DNA"/>
</dbReference>
<dbReference type="PROSITE" id="PS51257">
    <property type="entry name" value="PROKAR_LIPOPROTEIN"/>
    <property type="match status" value="1"/>
</dbReference>
<proteinExistence type="predicted"/>
<dbReference type="GO" id="GO:0030313">
    <property type="term" value="C:cell envelope"/>
    <property type="evidence" value="ECO:0007669"/>
    <property type="project" value="UniProtKB-SubCell"/>
</dbReference>
<dbReference type="PANTHER" id="PTHR32347:SF29">
    <property type="entry name" value="UPF0194 MEMBRANE PROTEIN YBHG"/>
    <property type="match status" value="1"/>
</dbReference>
<dbReference type="PANTHER" id="PTHR32347">
    <property type="entry name" value="EFFLUX SYSTEM COMPONENT YKNX-RELATED"/>
    <property type="match status" value="1"/>
</dbReference>
<evidence type="ECO:0000256" key="2">
    <source>
        <dbReference type="ARBA" id="ARBA00023054"/>
    </source>
</evidence>
<dbReference type="Gene3D" id="1.10.287.470">
    <property type="entry name" value="Helix hairpin bin"/>
    <property type="match status" value="1"/>
</dbReference>